<feature type="disulfide bond" description="Redox-active" evidence="10">
    <location>
        <begin position="45"/>
        <end position="50"/>
    </location>
</feature>
<organism evidence="15 16">
    <name type="scientific">Candidatus Uhrbacteria bacterium CG_4_9_14_3_um_filter_41_35</name>
    <dbReference type="NCBI Taxonomy" id="1975034"/>
    <lineage>
        <taxon>Bacteria</taxon>
        <taxon>Candidatus Uhriibacteriota</taxon>
    </lineage>
</organism>
<dbReference type="GO" id="GO:0005737">
    <property type="term" value="C:cytoplasm"/>
    <property type="evidence" value="ECO:0007669"/>
    <property type="project" value="UniProtKB-SubCell"/>
</dbReference>
<accession>A0A2M7XFV6</accession>
<dbReference type="InterPro" id="IPR006258">
    <property type="entry name" value="Lipoamide_DH"/>
</dbReference>
<dbReference type="Pfam" id="PF02852">
    <property type="entry name" value="Pyr_redox_dim"/>
    <property type="match status" value="1"/>
</dbReference>
<dbReference type="FunFam" id="3.30.390.30:FF:000001">
    <property type="entry name" value="Dihydrolipoyl dehydrogenase"/>
    <property type="match status" value="1"/>
</dbReference>
<evidence type="ECO:0000256" key="7">
    <source>
        <dbReference type="ARBA" id="ARBA00023027"/>
    </source>
</evidence>
<dbReference type="PRINTS" id="PR00411">
    <property type="entry name" value="PNDRDTASEI"/>
</dbReference>
<keyword evidence="5 9" id="KW-0274">FAD</keyword>
<comment type="similarity">
    <text evidence="2 11">Belongs to the class-I pyridine nucleotide-disulfide oxidoreductase family.</text>
</comment>
<comment type="subcellular location">
    <subcellularLocation>
        <location evidence="1">Cytoplasm</location>
    </subcellularLocation>
</comment>
<feature type="binding site" evidence="9">
    <location>
        <begin position="182"/>
        <end position="189"/>
    </location>
    <ligand>
        <name>NAD(+)</name>
        <dbReference type="ChEBI" id="CHEBI:57540"/>
    </ligand>
</feature>
<evidence type="ECO:0000256" key="10">
    <source>
        <dbReference type="PIRSR" id="PIRSR000350-4"/>
    </source>
</evidence>
<keyword evidence="4 11" id="KW-0285">Flavoprotein</keyword>
<evidence type="ECO:0000256" key="8">
    <source>
        <dbReference type="ARBA" id="ARBA00049187"/>
    </source>
</evidence>
<comment type="miscellaneous">
    <text evidence="11">The active site is a redox-active disulfide bond.</text>
</comment>
<dbReference type="InterPro" id="IPR036188">
    <property type="entry name" value="FAD/NAD-bd_sf"/>
</dbReference>
<evidence type="ECO:0000256" key="1">
    <source>
        <dbReference type="ARBA" id="ARBA00004496"/>
    </source>
</evidence>
<dbReference type="PANTHER" id="PTHR22912">
    <property type="entry name" value="DISULFIDE OXIDOREDUCTASE"/>
    <property type="match status" value="1"/>
</dbReference>
<dbReference type="NCBIfam" id="TIGR01350">
    <property type="entry name" value="lipoamide_DH"/>
    <property type="match status" value="1"/>
</dbReference>
<feature type="binding site" evidence="9">
    <location>
        <position position="314"/>
    </location>
    <ligand>
        <name>FAD</name>
        <dbReference type="ChEBI" id="CHEBI:57692"/>
    </ligand>
</feature>
<name>A0A2M7XFV6_9BACT</name>
<evidence type="ECO:0000313" key="16">
    <source>
        <dbReference type="Proteomes" id="UP000231263"/>
    </source>
</evidence>
<dbReference type="GO" id="GO:0004148">
    <property type="term" value="F:dihydrolipoyl dehydrogenase (NADH) activity"/>
    <property type="evidence" value="ECO:0007669"/>
    <property type="project" value="UniProtKB-EC"/>
</dbReference>
<proteinExistence type="inferred from homology"/>
<evidence type="ECO:0000256" key="6">
    <source>
        <dbReference type="ARBA" id="ARBA00023002"/>
    </source>
</evidence>
<dbReference type="GO" id="GO:0006103">
    <property type="term" value="P:2-oxoglutarate metabolic process"/>
    <property type="evidence" value="ECO:0007669"/>
    <property type="project" value="TreeGrafter"/>
</dbReference>
<dbReference type="PRINTS" id="PR00368">
    <property type="entry name" value="FADPNR"/>
</dbReference>
<evidence type="ECO:0000256" key="2">
    <source>
        <dbReference type="ARBA" id="ARBA00007532"/>
    </source>
</evidence>
<feature type="binding site" evidence="9">
    <location>
        <position position="54"/>
    </location>
    <ligand>
        <name>FAD</name>
        <dbReference type="ChEBI" id="CHEBI:57692"/>
    </ligand>
</feature>
<dbReference type="Proteomes" id="UP000231263">
    <property type="component" value="Unassembled WGS sequence"/>
</dbReference>
<keyword evidence="11" id="KW-0676">Redox-active center</keyword>
<reference evidence="16" key="1">
    <citation type="submission" date="2017-09" db="EMBL/GenBank/DDBJ databases">
        <title>Depth-based differentiation of microbial function through sediment-hosted aquifers and enrichment of novel symbionts in the deep terrestrial subsurface.</title>
        <authorList>
            <person name="Probst A.J."/>
            <person name="Ladd B."/>
            <person name="Jarett J.K."/>
            <person name="Geller-Mcgrath D.E."/>
            <person name="Sieber C.M.K."/>
            <person name="Emerson J.B."/>
            <person name="Anantharaman K."/>
            <person name="Thomas B.C."/>
            <person name="Malmstrom R."/>
            <person name="Stieglmeier M."/>
            <person name="Klingl A."/>
            <person name="Woyke T."/>
            <person name="Ryan C.M."/>
            <person name="Banfield J.F."/>
        </authorList>
    </citation>
    <scope>NUCLEOTIDE SEQUENCE [LARGE SCALE GENOMIC DNA]</scope>
</reference>
<dbReference type="Gene3D" id="3.30.390.30">
    <property type="match status" value="1"/>
</dbReference>
<dbReference type="InterPro" id="IPR050151">
    <property type="entry name" value="Class-I_Pyr_Nuc-Dis_Oxidored"/>
</dbReference>
<dbReference type="AlphaFoldDB" id="A0A2M7XFV6"/>
<dbReference type="EMBL" id="PFWT01000009">
    <property type="protein sequence ID" value="PJA46616.1"/>
    <property type="molecule type" value="Genomic_DNA"/>
</dbReference>
<feature type="domain" description="Pyridine nucleotide-disulphide oxidoreductase dimerisation" evidence="13">
    <location>
        <begin position="354"/>
        <end position="462"/>
    </location>
</feature>
<dbReference type="InterPro" id="IPR001100">
    <property type="entry name" value="Pyr_nuc-diS_OxRdtase"/>
</dbReference>
<evidence type="ECO:0000256" key="12">
    <source>
        <dbReference type="SAM" id="Phobius"/>
    </source>
</evidence>
<comment type="cofactor">
    <cofactor evidence="9 11">
        <name>FAD</name>
        <dbReference type="ChEBI" id="CHEBI:57692"/>
    </cofactor>
    <text evidence="9 11">Binds 1 FAD per subunit.</text>
</comment>
<dbReference type="GO" id="GO:0050660">
    <property type="term" value="F:flavin adenine dinucleotide binding"/>
    <property type="evidence" value="ECO:0007669"/>
    <property type="project" value="InterPro"/>
</dbReference>
<keyword evidence="12" id="KW-0472">Membrane</keyword>
<evidence type="ECO:0000256" key="11">
    <source>
        <dbReference type="RuleBase" id="RU003692"/>
    </source>
</evidence>
<keyword evidence="12" id="KW-0812">Transmembrane</keyword>
<feature type="transmembrane region" description="Helical" evidence="12">
    <location>
        <begin position="178"/>
        <end position="199"/>
    </location>
</feature>
<dbReference type="SUPFAM" id="SSF55424">
    <property type="entry name" value="FAD/NAD-linked reductases, dimerisation (C-terminal) domain"/>
    <property type="match status" value="1"/>
</dbReference>
<comment type="caution">
    <text evidence="15">The sequence shown here is derived from an EMBL/GenBank/DDBJ whole genome shotgun (WGS) entry which is preliminary data.</text>
</comment>
<dbReference type="Pfam" id="PF07992">
    <property type="entry name" value="Pyr_redox_2"/>
    <property type="match status" value="1"/>
</dbReference>
<dbReference type="Gene3D" id="3.50.50.60">
    <property type="entry name" value="FAD/NAD(P)-binding domain"/>
    <property type="match status" value="2"/>
</dbReference>
<keyword evidence="6 11" id="KW-0560">Oxidoreductase</keyword>
<evidence type="ECO:0000256" key="9">
    <source>
        <dbReference type="PIRSR" id="PIRSR000350-3"/>
    </source>
</evidence>
<dbReference type="InterPro" id="IPR004099">
    <property type="entry name" value="Pyr_nucl-diS_OxRdtase_dimer"/>
</dbReference>
<gene>
    <name evidence="15" type="primary">lpdA</name>
    <name evidence="15" type="ORF">CO173_02505</name>
</gene>
<evidence type="ECO:0000256" key="3">
    <source>
        <dbReference type="ARBA" id="ARBA00012608"/>
    </source>
</evidence>
<dbReference type="SUPFAM" id="SSF51905">
    <property type="entry name" value="FAD/NAD(P)-binding domain"/>
    <property type="match status" value="1"/>
</dbReference>
<dbReference type="PANTHER" id="PTHR22912:SF217">
    <property type="entry name" value="DIHYDROLIPOYL DEHYDROGENASE"/>
    <property type="match status" value="1"/>
</dbReference>
<evidence type="ECO:0000256" key="4">
    <source>
        <dbReference type="ARBA" id="ARBA00022630"/>
    </source>
</evidence>
<keyword evidence="9" id="KW-0547">Nucleotide-binding</keyword>
<protein>
    <recommendedName>
        <fullName evidence="3 11">Dihydrolipoyl dehydrogenase</fullName>
        <ecNumber evidence="3 11">1.8.1.4</ecNumber>
    </recommendedName>
</protein>
<evidence type="ECO:0000259" key="14">
    <source>
        <dbReference type="Pfam" id="PF07992"/>
    </source>
</evidence>
<dbReference type="InterPro" id="IPR016156">
    <property type="entry name" value="FAD/NAD-linked_Rdtase_dimer_sf"/>
</dbReference>
<keyword evidence="7 9" id="KW-0520">NAD</keyword>
<feature type="domain" description="FAD/NAD(P)-binding" evidence="14">
    <location>
        <begin position="8"/>
        <end position="329"/>
    </location>
</feature>
<evidence type="ECO:0000256" key="5">
    <source>
        <dbReference type="ARBA" id="ARBA00022827"/>
    </source>
</evidence>
<dbReference type="InterPro" id="IPR023753">
    <property type="entry name" value="FAD/NAD-binding_dom"/>
</dbReference>
<feature type="binding site" evidence="9">
    <location>
        <position position="273"/>
    </location>
    <ligand>
        <name>NAD(+)</name>
        <dbReference type="ChEBI" id="CHEBI:57540"/>
    </ligand>
</feature>
<comment type="catalytic activity">
    <reaction evidence="8 11">
        <text>N(6)-[(R)-dihydrolipoyl]-L-lysyl-[protein] + NAD(+) = N(6)-[(R)-lipoyl]-L-lysyl-[protein] + NADH + H(+)</text>
        <dbReference type="Rhea" id="RHEA:15045"/>
        <dbReference type="Rhea" id="RHEA-COMP:10474"/>
        <dbReference type="Rhea" id="RHEA-COMP:10475"/>
        <dbReference type="ChEBI" id="CHEBI:15378"/>
        <dbReference type="ChEBI" id="CHEBI:57540"/>
        <dbReference type="ChEBI" id="CHEBI:57945"/>
        <dbReference type="ChEBI" id="CHEBI:83099"/>
        <dbReference type="ChEBI" id="CHEBI:83100"/>
        <dbReference type="EC" id="1.8.1.4"/>
    </reaction>
</comment>
<evidence type="ECO:0000259" key="13">
    <source>
        <dbReference type="Pfam" id="PF02852"/>
    </source>
</evidence>
<dbReference type="EC" id="1.8.1.4" evidence="3 11"/>
<keyword evidence="12" id="KW-1133">Transmembrane helix</keyword>
<dbReference type="PIRSF" id="PIRSF000350">
    <property type="entry name" value="Mercury_reductase_MerA"/>
    <property type="match status" value="1"/>
</dbReference>
<evidence type="ECO:0000313" key="15">
    <source>
        <dbReference type="EMBL" id="PJA46616.1"/>
    </source>
</evidence>
<sequence>MKRGKNKFDVIVIGSGSAGFSAAETAQARGAKVLVIESGDWGGECPNSACIPTKALLKSAKRYREVTKNLEDFGISAGSVGFSFANIMAEKNKIVDLITSHGQKIPRLAKEFGIQTVKGKAVFLDQNTIVVEKKKYTAKAFVIATGAIDFIPPIAGLTELGFISYKDIMKMKKLPKSIAIIGGGAVSCEFATFFSTFGVKVHILQLDPTILIREDVEIANLATHELMKNGVEVYVDTKTLSVEKYGRRKRVTFDEGKHQREHIIVDEVMVAAGKRANVSELKLENAKVKVDDRGRLKVTEDLQTSAKHIFTAGDVSGGFLFTHTARTEGAIAGNNVVNFLEKQKSRLKRDMRVVPRVTFTNPEVASVGITSDTAGMLKKEVLIGRFPIGALGRAVTERDRRGLVKIIVDKKTRKILGGHIIGERAGELIHEIAFAMEVDCRVDVLANMIHAYPSYSEAIAGAASSLE</sequence>